<dbReference type="InterPro" id="IPR016181">
    <property type="entry name" value="Acyl_CoA_acyltransferase"/>
</dbReference>
<dbReference type="RefSeq" id="WP_104958980.1">
    <property type="nucleotide sequence ID" value="NZ_CP026377.1"/>
</dbReference>
<dbReference type="SUPFAM" id="SSF69593">
    <property type="entry name" value="Glycerol-3-phosphate (1)-acyltransferase"/>
    <property type="match status" value="1"/>
</dbReference>
<feature type="domain" description="Phospholipid/glycerol acyltransferase" evidence="11">
    <location>
        <begin position="77"/>
        <end position="194"/>
    </location>
</feature>
<evidence type="ECO:0000313" key="13">
    <source>
        <dbReference type="Proteomes" id="UP000238365"/>
    </source>
</evidence>
<proteinExistence type="inferred from homology"/>
<comment type="catalytic activity">
    <reaction evidence="10">
        <text>a (3R)-hydroxyacyl-[ACP] + L-ornithine = a lyso-ornithine lipid + holo-[ACP] + H(+)</text>
        <dbReference type="Rhea" id="RHEA:20633"/>
        <dbReference type="Rhea" id="RHEA-COMP:9685"/>
        <dbReference type="Rhea" id="RHEA-COMP:9945"/>
        <dbReference type="ChEBI" id="CHEBI:15378"/>
        <dbReference type="ChEBI" id="CHEBI:46911"/>
        <dbReference type="ChEBI" id="CHEBI:64479"/>
        <dbReference type="ChEBI" id="CHEBI:78827"/>
        <dbReference type="ChEBI" id="CHEBI:138482"/>
        <dbReference type="EC" id="2.3.2.30"/>
    </reaction>
    <physiologicalReaction direction="left-to-right" evidence="10">
        <dbReference type="Rhea" id="RHEA:20634"/>
    </physiologicalReaction>
</comment>
<dbReference type="KEGG" id="pgz:C2E15_20910"/>
<dbReference type="Pfam" id="PF01553">
    <property type="entry name" value="Acyltransferase"/>
    <property type="match status" value="1"/>
</dbReference>
<comment type="similarity">
    <text evidence="6">Belongs to the acetyltransferase family. OlsB subfamily.</text>
</comment>
<dbReference type="AlphaFoldDB" id="A0A2L0IL03"/>
<evidence type="ECO:0000256" key="6">
    <source>
        <dbReference type="ARBA" id="ARBA00038095"/>
    </source>
</evidence>
<organism evidence="12 13">
    <name type="scientific">Mixta gaviniae</name>
    <dbReference type="NCBI Taxonomy" id="665914"/>
    <lineage>
        <taxon>Bacteria</taxon>
        <taxon>Pseudomonadati</taxon>
        <taxon>Pseudomonadota</taxon>
        <taxon>Gammaproteobacteria</taxon>
        <taxon>Enterobacterales</taxon>
        <taxon>Erwiniaceae</taxon>
        <taxon>Mixta</taxon>
    </lineage>
</organism>
<dbReference type="PANTHER" id="PTHR37323:SF1">
    <property type="entry name" value="L-ORNITHINE N(ALPHA)-ACYLTRANSFERASE"/>
    <property type="match status" value="1"/>
</dbReference>
<keyword evidence="13" id="KW-1185">Reference proteome</keyword>
<dbReference type="GO" id="GO:0043810">
    <property type="term" value="F:ornithine-acyl [acyl carrier protein] N-acyltransferase activity"/>
    <property type="evidence" value="ECO:0007669"/>
    <property type="project" value="UniProtKB-EC"/>
</dbReference>
<evidence type="ECO:0000256" key="2">
    <source>
        <dbReference type="ARBA" id="ARBA00022516"/>
    </source>
</evidence>
<dbReference type="InterPro" id="IPR002123">
    <property type="entry name" value="Plipid/glycerol_acylTrfase"/>
</dbReference>
<evidence type="ECO:0000256" key="8">
    <source>
        <dbReference type="ARBA" id="ARBA00039866"/>
    </source>
</evidence>
<evidence type="ECO:0000259" key="11">
    <source>
        <dbReference type="SMART" id="SM00563"/>
    </source>
</evidence>
<dbReference type="SUPFAM" id="SSF55729">
    <property type="entry name" value="Acyl-CoA N-acyltransferases (Nat)"/>
    <property type="match status" value="1"/>
</dbReference>
<evidence type="ECO:0000256" key="4">
    <source>
        <dbReference type="ARBA" id="ARBA00023098"/>
    </source>
</evidence>
<evidence type="ECO:0000256" key="9">
    <source>
        <dbReference type="ARBA" id="ARBA00045724"/>
    </source>
</evidence>
<comment type="pathway">
    <text evidence="1">Lipid metabolism.</text>
</comment>
<dbReference type="SMART" id="SM00563">
    <property type="entry name" value="PlsC"/>
    <property type="match status" value="1"/>
</dbReference>
<dbReference type="InterPro" id="IPR052351">
    <property type="entry name" value="Ornithine_N-alpha-AT"/>
</dbReference>
<dbReference type="PANTHER" id="PTHR37323">
    <property type="entry name" value="GCN5-RELATED N-ACETYLTRANSFERASE"/>
    <property type="match status" value="1"/>
</dbReference>
<evidence type="ECO:0000256" key="10">
    <source>
        <dbReference type="ARBA" id="ARBA00047785"/>
    </source>
</evidence>
<gene>
    <name evidence="12" type="ORF">C2E15_20910</name>
</gene>
<sequence>MDVFEQAIAEFFPNRKLSEWQKRFFRWALGKESVSLYTNAVSGKLGLEWIEGITEILQLRFNIHCGDLDNIPAQGPAIVFANHPTVIDGIALISVVAKVRKDIKIVANHVISLLVPEVETLTIGIRNMQGKIGVSQYKAMSDHLRQGGILIICPAGKLASLHLTGLKESPWHPGFLHLAKKKGAALIPVAINGTNSVRYYLTARIWRPLSNLMMLRECRRHRRGKLHIRIGQQIDFARIDEEQKPLAAIVANFQQHIERIAKNRPPLLPLAAPLAPPENRSLLNAALSRCERLNKLADGKSVLLYRYQGEDYSPVLRELGRLREIAFRRIGAGTGRKYDNDRYDFDYYHIILWDPARLEIAGAYRFVFAGEQIRRRGLEGLYSHSLFQYQPEALAIISNSIEIGRGFIQQPYQKSHALDALWKGLFHIALRDKAYKYLIGVLTIPENFSPCTQQLMIGFYQAYLSSDATFCAPQKPYVVNAQERLRFFSGDNFEADWRRLNQQLREKGYELPWPYKQAVKWYSQGGSKIIAFVEDSSFHSIAGLNLCEIDKLKEMYCRRYFPK</sequence>
<keyword evidence="5" id="KW-0012">Acyltransferase</keyword>
<protein>
    <recommendedName>
        <fullName evidence="8">L-ornithine N(alpha)-acyltransferase</fullName>
        <ecNumber evidence="7">2.3.2.30</ecNumber>
    </recommendedName>
</protein>
<keyword evidence="3" id="KW-0808">Transferase</keyword>
<dbReference type="Pfam" id="PF13444">
    <property type="entry name" value="Acetyltransf_5"/>
    <property type="match status" value="1"/>
</dbReference>
<comment type="function">
    <text evidence="9">Catalyzes the first step in the biosynthesis of ornithine lipids, which are phosphorus-free membrane lipids. Catalyzes the 3-hydroxyacyl-acyl carrier protein-dependent acylation of ornithine to form lyso-ornithine lipid (LOL).</text>
</comment>
<dbReference type="EC" id="2.3.2.30" evidence="7"/>
<accession>A0A2L0IL03</accession>
<dbReference type="GO" id="GO:0006629">
    <property type="term" value="P:lipid metabolic process"/>
    <property type="evidence" value="ECO:0007669"/>
    <property type="project" value="UniProtKB-KW"/>
</dbReference>
<dbReference type="EMBL" id="CP026377">
    <property type="protein sequence ID" value="AUX95271.1"/>
    <property type="molecule type" value="Genomic_DNA"/>
</dbReference>
<keyword evidence="4" id="KW-0443">Lipid metabolism</keyword>
<evidence type="ECO:0000256" key="5">
    <source>
        <dbReference type="ARBA" id="ARBA00023315"/>
    </source>
</evidence>
<evidence type="ECO:0000313" key="12">
    <source>
        <dbReference type="EMBL" id="AUX95271.1"/>
    </source>
</evidence>
<evidence type="ECO:0000256" key="3">
    <source>
        <dbReference type="ARBA" id="ARBA00022679"/>
    </source>
</evidence>
<reference evidence="12 13" key="1">
    <citation type="submission" date="2018-01" db="EMBL/GenBank/DDBJ databases">
        <title>Complete and assembled Genome of Pantoea gaviniae DSM22758T.</title>
        <authorList>
            <person name="Stevens M.J.A."/>
            <person name="Zurfluh K."/>
            <person name="Stephan R."/>
        </authorList>
    </citation>
    <scope>NUCLEOTIDE SEQUENCE [LARGE SCALE GENOMIC DNA]</scope>
    <source>
        <strain evidence="12 13">DSM 22758</strain>
    </source>
</reference>
<keyword evidence="2" id="KW-0444">Lipid biosynthesis</keyword>
<evidence type="ECO:0000256" key="1">
    <source>
        <dbReference type="ARBA" id="ARBA00005189"/>
    </source>
</evidence>
<name>A0A2L0IL03_9GAMM</name>
<dbReference type="Proteomes" id="UP000238365">
    <property type="component" value="Chromosome"/>
</dbReference>
<evidence type="ECO:0000256" key="7">
    <source>
        <dbReference type="ARBA" id="ARBA00039058"/>
    </source>
</evidence>